<dbReference type="SUPFAM" id="SSF56399">
    <property type="entry name" value="ADP-ribosylation"/>
    <property type="match status" value="1"/>
</dbReference>
<dbReference type="GO" id="GO:0090729">
    <property type="term" value="F:toxin activity"/>
    <property type="evidence" value="ECO:0007669"/>
    <property type="project" value="UniProtKB-KW"/>
</dbReference>
<dbReference type="Gene3D" id="3.90.210.10">
    <property type="entry name" value="Heat-Labile Enterotoxin, subunit A"/>
    <property type="match status" value="1"/>
</dbReference>
<keyword evidence="2" id="KW-0732">Signal</keyword>
<feature type="compositionally biased region" description="Polar residues" evidence="5">
    <location>
        <begin position="17"/>
        <end position="31"/>
    </location>
</feature>
<dbReference type="Proteomes" id="UP000243081">
    <property type="component" value="Unassembled WGS sequence"/>
</dbReference>
<keyword evidence="1" id="KW-0800">Toxin</keyword>
<feature type="region of interest" description="Disordered" evidence="5">
    <location>
        <begin position="247"/>
        <end position="292"/>
    </location>
</feature>
<protein>
    <recommendedName>
        <fullName evidence="8">Enterotoxin</fullName>
    </recommendedName>
</protein>
<keyword evidence="3" id="KW-0843">Virulence</keyword>
<evidence type="ECO:0008006" key="8">
    <source>
        <dbReference type="Google" id="ProtNLM"/>
    </source>
</evidence>
<keyword evidence="7" id="KW-1185">Reference proteome</keyword>
<evidence type="ECO:0000256" key="5">
    <source>
        <dbReference type="SAM" id="MobiDB-lite"/>
    </source>
</evidence>
<comment type="caution">
    <text evidence="6">The sequence shown here is derived from an EMBL/GenBank/DDBJ whole genome shotgun (WGS) entry which is preliminary data.</text>
</comment>
<evidence type="ECO:0000256" key="3">
    <source>
        <dbReference type="ARBA" id="ARBA00023026"/>
    </source>
</evidence>
<dbReference type="Pfam" id="PF01375">
    <property type="entry name" value="Enterotoxin_a"/>
    <property type="match status" value="1"/>
</dbReference>
<dbReference type="AlphaFoldDB" id="A0A179INT9"/>
<organism evidence="6 7">
    <name type="scientific">Cordyceps confragosa</name>
    <name type="common">Lecanicillium lecanii</name>
    <dbReference type="NCBI Taxonomy" id="2714763"/>
    <lineage>
        <taxon>Eukaryota</taxon>
        <taxon>Fungi</taxon>
        <taxon>Dikarya</taxon>
        <taxon>Ascomycota</taxon>
        <taxon>Pezizomycotina</taxon>
        <taxon>Sordariomycetes</taxon>
        <taxon>Hypocreomycetidae</taxon>
        <taxon>Hypocreales</taxon>
        <taxon>Cordycipitaceae</taxon>
        <taxon>Akanthomyces</taxon>
    </lineage>
</organism>
<proteinExistence type="predicted"/>
<gene>
    <name evidence="6" type="ORF">LLEC1_05513</name>
</gene>
<dbReference type="InterPro" id="IPR001144">
    <property type="entry name" value="Enterotoxin_A"/>
</dbReference>
<evidence type="ECO:0000313" key="6">
    <source>
        <dbReference type="EMBL" id="OAR03134.1"/>
    </source>
</evidence>
<sequence>MDNMSSKLDSGNHEHTTSWSRRSPGSNVSRSTHQFNVPPDAFFHVVPRSTFATTIISLILSQLLAVSMRWSNFVTLSEVLWLSCLSSASANILPKENLVLRQAPPNQNGFVYRGDGRSPREIRETGGFQPQGDGWADYDPSFDMDRHYAAGPNGCGMDDADEPNFVFRTAYVSTALHQSTAEFYGQWLYEIRATPNILDSDFDESEVLALGGVHWRQIRRYTRMRDGNDNRVDESSWINNPEYDAETYERGPHASRCRVNTDFPGALNGESDSSSSDSSNSDDESNQTIDPRRLFNAANRFMNRTTGVFELYGGFPPSFTQYAPRNDVPGPDHPAPPESVEAQGKKPWQTFQRNGFARDFVLTTANQAGALLQHYIDMGDQELDRLFPNGNQILQEAAGAQLDVELCKNSPLNSPCTTVKASRGKCVAVPQEFKGQVSGVKVHDAASICRFYLKPECKGEYVEGGHHDVDLSQSGKDLLSQPGTKYNDKVASFVCHAYRRDPAPERWEWSPESQKTLCARVDKLSLDFELADNWGAGTWDKIKLDFESAGLKPHVIVEDSSSGYKTSQEINLVSIFGMETVALDRIKRLRLLDEITSSWWGGDAWDVVGFTLNARCAGSGIDIVLDKFRSLDKEIQVNPWLPGRFQYDRDWEVWAANVDTKDWAAKPLCSHFQSLNVNLHIADALWAGTDNSLYAKMGNGSFLLARHPSRGEVFTVDIDLEKAYGTKLVPVSKVELVGIKSEDGHDEVLPSEVTVYGICSGAHTSLAVKQELTDWVSDGEQVNIKLAPE</sequence>
<accession>A0A179INT9</accession>
<keyword evidence="4" id="KW-1015">Disulfide bond</keyword>
<feature type="non-terminal residue" evidence="6">
    <location>
        <position position="789"/>
    </location>
</feature>
<evidence type="ECO:0000256" key="2">
    <source>
        <dbReference type="ARBA" id="ARBA00022729"/>
    </source>
</evidence>
<name>A0A179INT9_CORDF</name>
<dbReference type="OrthoDB" id="4862463at2759"/>
<feature type="compositionally biased region" description="Low complexity" evidence="5">
    <location>
        <begin position="270"/>
        <end position="279"/>
    </location>
</feature>
<reference evidence="6 7" key="1">
    <citation type="submission" date="2016-03" db="EMBL/GenBank/DDBJ databases">
        <title>Fine-scale spatial genetic structure of a fungal parasite of coffee scale insects.</title>
        <authorList>
            <person name="Jackson D."/>
            <person name="Zemenick K.A."/>
            <person name="Malloure B."/>
            <person name="Quandt C.A."/>
            <person name="James T.Y."/>
        </authorList>
    </citation>
    <scope>NUCLEOTIDE SEQUENCE [LARGE SCALE GENOMIC DNA]</scope>
    <source>
        <strain evidence="6 7">UM487</strain>
    </source>
</reference>
<feature type="region of interest" description="Disordered" evidence="5">
    <location>
        <begin position="324"/>
        <end position="344"/>
    </location>
</feature>
<evidence type="ECO:0000313" key="7">
    <source>
        <dbReference type="Proteomes" id="UP000243081"/>
    </source>
</evidence>
<dbReference type="OMA" id="ESSWINN"/>
<evidence type="ECO:0000256" key="1">
    <source>
        <dbReference type="ARBA" id="ARBA00022656"/>
    </source>
</evidence>
<dbReference type="EMBL" id="LUKN01000317">
    <property type="protein sequence ID" value="OAR03134.1"/>
    <property type="molecule type" value="Genomic_DNA"/>
</dbReference>
<evidence type="ECO:0000256" key="4">
    <source>
        <dbReference type="ARBA" id="ARBA00023157"/>
    </source>
</evidence>
<feature type="region of interest" description="Disordered" evidence="5">
    <location>
        <begin position="1"/>
        <end position="31"/>
    </location>
</feature>